<comment type="subcellular location">
    <subcellularLocation>
        <location evidence="1 7">Membrane</location>
        <topology evidence="1 7">Multi-pass membrane protein</topology>
    </subcellularLocation>
</comment>
<dbReference type="PANTHER" id="PTHR11660">
    <property type="entry name" value="SOLUTE CARRIER FAMILY 40 MEMBER"/>
    <property type="match status" value="1"/>
</dbReference>
<evidence type="ECO:0000313" key="9">
    <source>
        <dbReference type="Proteomes" id="UP000193986"/>
    </source>
</evidence>
<accession>A0A1Y2BFZ2</accession>
<dbReference type="SUPFAM" id="SSF103473">
    <property type="entry name" value="MFS general substrate transporter"/>
    <property type="match status" value="1"/>
</dbReference>
<keyword evidence="9" id="KW-1185">Reference proteome</keyword>
<evidence type="ECO:0000313" key="8">
    <source>
        <dbReference type="EMBL" id="ORY33734.1"/>
    </source>
</evidence>
<evidence type="ECO:0000256" key="4">
    <source>
        <dbReference type="ARBA" id="ARBA00022692"/>
    </source>
</evidence>
<feature type="transmembrane region" description="Helical" evidence="7">
    <location>
        <begin position="345"/>
        <end position="368"/>
    </location>
</feature>
<keyword evidence="4 7" id="KW-0812">Transmembrane</keyword>
<gene>
    <name evidence="8" type="ORF">BCR39DRAFT_518918</name>
</gene>
<evidence type="ECO:0000256" key="7">
    <source>
        <dbReference type="RuleBase" id="RU365065"/>
    </source>
</evidence>
<comment type="function">
    <text evidence="7">May be involved in iron transport and iron homeostasis.</text>
</comment>
<protein>
    <recommendedName>
        <fullName evidence="7">Solute carrier family 40 member</fullName>
    </recommendedName>
</protein>
<name>A0A1Y2BFZ2_9TREE</name>
<keyword evidence="5 7" id="KW-1133">Transmembrane helix</keyword>
<feature type="transmembrane region" description="Helical" evidence="7">
    <location>
        <begin position="237"/>
        <end position="255"/>
    </location>
</feature>
<feature type="transmembrane region" description="Helical" evidence="7">
    <location>
        <begin position="306"/>
        <end position="325"/>
    </location>
</feature>
<evidence type="ECO:0000256" key="2">
    <source>
        <dbReference type="ARBA" id="ARBA00006279"/>
    </source>
</evidence>
<dbReference type="Pfam" id="PF06963">
    <property type="entry name" value="FPN1"/>
    <property type="match status" value="1"/>
</dbReference>
<evidence type="ECO:0000256" key="5">
    <source>
        <dbReference type="ARBA" id="ARBA00022989"/>
    </source>
</evidence>
<dbReference type="OrthoDB" id="648861at2759"/>
<dbReference type="GO" id="GO:0016020">
    <property type="term" value="C:membrane"/>
    <property type="evidence" value="ECO:0007669"/>
    <property type="project" value="UniProtKB-SubCell"/>
</dbReference>
<dbReference type="EMBL" id="MCFC01000005">
    <property type="protein sequence ID" value="ORY33734.1"/>
    <property type="molecule type" value="Genomic_DNA"/>
</dbReference>
<feature type="transmembrane region" description="Helical" evidence="7">
    <location>
        <begin position="480"/>
        <end position="500"/>
    </location>
</feature>
<dbReference type="Proteomes" id="UP000193986">
    <property type="component" value="Unassembled WGS sequence"/>
</dbReference>
<feature type="transmembrane region" description="Helical" evidence="7">
    <location>
        <begin position="380"/>
        <end position="403"/>
    </location>
</feature>
<reference evidence="8 9" key="1">
    <citation type="submission" date="2016-07" db="EMBL/GenBank/DDBJ databases">
        <title>Pervasive Adenine N6-methylation of Active Genes in Fungi.</title>
        <authorList>
            <consortium name="DOE Joint Genome Institute"/>
            <person name="Mondo S.J."/>
            <person name="Dannebaum R.O."/>
            <person name="Kuo R.C."/>
            <person name="Labutti K."/>
            <person name="Haridas S."/>
            <person name="Kuo A."/>
            <person name="Salamov A."/>
            <person name="Ahrendt S.R."/>
            <person name="Lipzen A."/>
            <person name="Sullivan W."/>
            <person name="Andreopoulos W.B."/>
            <person name="Clum A."/>
            <person name="Lindquist E."/>
            <person name="Daum C."/>
            <person name="Ramamoorthy G.K."/>
            <person name="Gryganskyi A."/>
            <person name="Culley D."/>
            <person name="Magnuson J.K."/>
            <person name="James T.Y."/>
            <person name="O'Malley M.A."/>
            <person name="Stajich J.E."/>
            <person name="Spatafora J.W."/>
            <person name="Visel A."/>
            <person name="Grigoriev I.V."/>
        </authorList>
    </citation>
    <scope>NUCLEOTIDE SEQUENCE [LARGE SCALE GENOMIC DNA]</scope>
    <source>
        <strain evidence="8 9">68-887.2</strain>
    </source>
</reference>
<dbReference type="GO" id="GO:0005381">
    <property type="term" value="F:iron ion transmembrane transporter activity"/>
    <property type="evidence" value="ECO:0007669"/>
    <property type="project" value="UniProtKB-UniRule"/>
</dbReference>
<evidence type="ECO:0000256" key="6">
    <source>
        <dbReference type="ARBA" id="ARBA00023136"/>
    </source>
</evidence>
<dbReference type="InterPro" id="IPR009716">
    <property type="entry name" value="Ferroportin-1"/>
</dbReference>
<dbReference type="CDD" id="cd17480">
    <property type="entry name" value="MFS_SLC40A1_like"/>
    <property type="match status" value="1"/>
</dbReference>
<comment type="caution">
    <text evidence="7">Lacks conserved residue(s) required for the propagation of feature annotation.</text>
</comment>
<keyword evidence="3 7" id="KW-0813">Transport</keyword>
<dbReference type="AlphaFoldDB" id="A0A1Y2BFZ2"/>
<evidence type="ECO:0000256" key="3">
    <source>
        <dbReference type="ARBA" id="ARBA00022448"/>
    </source>
</evidence>
<organism evidence="8 9">
    <name type="scientific">Naematelia encephala</name>
    <dbReference type="NCBI Taxonomy" id="71784"/>
    <lineage>
        <taxon>Eukaryota</taxon>
        <taxon>Fungi</taxon>
        <taxon>Dikarya</taxon>
        <taxon>Basidiomycota</taxon>
        <taxon>Agaricomycotina</taxon>
        <taxon>Tremellomycetes</taxon>
        <taxon>Tremellales</taxon>
        <taxon>Naemateliaceae</taxon>
        <taxon>Naematelia</taxon>
    </lineage>
</organism>
<dbReference type="InParanoid" id="A0A1Y2BFZ2"/>
<comment type="similarity">
    <text evidence="2 7">Belongs to the ferroportin (FP) (TC 2.A.100) family. SLC40A subfamily.</text>
</comment>
<feature type="transmembrane region" description="Helical" evidence="7">
    <location>
        <begin position="154"/>
        <end position="174"/>
    </location>
</feature>
<keyword evidence="7" id="KW-0406">Ion transport</keyword>
<evidence type="ECO:0000256" key="1">
    <source>
        <dbReference type="ARBA" id="ARBA00004141"/>
    </source>
</evidence>
<comment type="caution">
    <text evidence="8">The sequence shown here is derived from an EMBL/GenBank/DDBJ whole genome shotgun (WGS) entry which is preliminary data.</text>
</comment>
<dbReference type="STRING" id="71784.A0A1Y2BFZ2"/>
<proteinExistence type="inferred from homology"/>
<sequence length="517" mass="57301">MSTRNVEDMDIVQLEPLLDPNDASRSSVEEGRESIKVEPLEVLPFICLLLQHASNTFNTGAHDFAIFLFLIEVFRDTLVPASLVGLAAKAAGLLLSGHVGGLVDRLPRLTFVRSMIAGEKGLEAVNYGLFLVLLGPLRNIAQSAFHGQATSLEVISTWTILLLTIAFSAMTSLAKTGMTVAIERDWITTIARGDPSHLTVLNTWMRRIDLLSKLLSPLFVSLLTTFTGYIWATTTLLVLSLATLVLEYWWIQVVYRGFPVLAHPEDDTADHDGSSVGQEDRTPIPKSIMDKAAAWARRERSDWAEFTRLPIFHSSVAIATIYLTTLSYDGTFISYIKAARGFDDAFIAIMRGVCVMTGMIGTVVMPFLEKRIGLERAGAWSIWFEVGCLSPVIFSFFYGIGIYGEHGSTWNSIILFGGIAASRIGLWAFDLCQLKELQLALDSHPRRNRLTALQISLQNLFDLLKYALTLAASTPRQFKWTAVVSWCAVVAGAISYAVYLRSVRGHLVHLEWFKKAC</sequence>
<keyword evidence="6 7" id="KW-0472">Membrane</keyword>
<dbReference type="PANTHER" id="PTHR11660:SF57">
    <property type="entry name" value="SOLUTE CARRIER FAMILY 40 MEMBER"/>
    <property type="match status" value="1"/>
</dbReference>
<dbReference type="InterPro" id="IPR036259">
    <property type="entry name" value="MFS_trans_sf"/>
</dbReference>